<proteinExistence type="inferred from homology"/>
<comment type="caution">
    <text evidence="10">The sequence shown here is derived from an EMBL/GenBank/DDBJ whole genome shotgun (WGS) entry which is preliminary data.</text>
</comment>
<dbReference type="Proteomes" id="UP000479132">
    <property type="component" value="Unassembled WGS sequence"/>
</dbReference>
<dbReference type="Pfam" id="PF00561">
    <property type="entry name" value="Abhydrolase_1"/>
    <property type="match status" value="1"/>
</dbReference>
<gene>
    <name evidence="10" type="ORF">G3569_06405</name>
</gene>
<evidence type="ECO:0000256" key="8">
    <source>
        <dbReference type="SAM" id="Phobius"/>
    </source>
</evidence>
<dbReference type="GO" id="GO:0016787">
    <property type="term" value="F:hydrolase activity"/>
    <property type="evidence" value="ECO:0007669"/>
    <property type="project" value="UniProtKB-KW"/>
</dbReference>
<evidence type="ECO:0000313" key="10">
    <source>
        <dbReference type="EMBL" id="NGP87978.1"/>
    </source>
</evidence>
<dbReference type="SUPFAM" id="SSF53474">
    <property type="entry name" value="alpha/beta-Hydrolases"/>
    <property type="match status" value="1"/>
</dbReference>
<keyword evidence="5 8" id="KW-1133">Transmembrane helix</keyword>
<feature type="domain" description="ATP-grasp" evidence="9">
    <location>
        <begin position="593"/>
        <end position="835"/>
    </location>
</feature>
<keyword evidence="4 8" id="KW-0812">Transmembrane</keyword>
<comment type="subcellular location">
    <subcellularLocation>
        <location evidence="1">Cell membrane</location>
        <topology evidence="1">Multi-pass membrane protein</topology>
    </subcellularLocation>
</comment>
<dbReference type="SUPFAM" id="SSF56059">
    <property type="entry name" value="Glutathione synthetase ATP-binding domain-like"/>
    <property type="match status" value="1"/>
</dbReference>
<keyword evidence="7" id="KW-0547">Nucleotide-binding</keyword>
<keyword evidence="7" id="KW-0067">ATP-binding</keyword>
<reference evidence="10 11" key="1">
    <citation type="submission" date="2020-02" db="EMBL/GenBank/DDBJ databases">
        <title>Aliifodinibius halophilus 2W32, complete genome.</title>
        <authorList>
            <person name="Li Y."/>
            <person name="Wu S."/>
        </authorList>
    </citation>
    <scope>NUCLEOTIDE SEQUENCE [LARGE SCALE GENOMIC DNA]</scope>
    <source>
        <strain evidence="10 11">2W32</strain>
    </source>
</reference>
<feature type="transmembrane region" description="Helical" evidence="8">
    <location>
        <begin position="375"/>
        <end position="397"/>
    </location>
</feature>
<dbReference type="InterPro" id="IPR032818">
    <property type="entry name" value="DedA-like"/>
</dbReference>
<dbReference type="InterPro" id="IPR000073">
    <property type="entry name" value="AB_hydrolase_1"/>
</dbReference>
<dbReference type="GO" id="GO:0046872">
    <property type="term" value="F:metal ion binding"/>
    <property type="evidence" value="ECO:0007669"/>
    <property type="project" value="InterPro"/>
</dbReference>
<feature type="transmembrane region" description="Helical" evidence="8">
    <location>
        <begin position="497"/>
        <end position="517"/>
    </location>
</feature>
<dbReference type="GO" id="GO:0005886">
    <property type="term" value="C:plasma membrane"/>
    <property type="evidence" value="ECO:0007669"/>
    <property type="project" value="UniProtKB-SubCell"/>
</dbReference>
<dbReference type="InterPro" id="IPR029058">
    <property type="entry name" value="AB_hydrolase_fold"/>
</dbReference>
<dbReference type="PANTHER" id="PTHR30353:SF15">
    <property type="entry name" value="INNER MEMBRANE PROTEIN YABI"/>
    <property type="match status" value="1"/>
</dbReference>
<dbReference type="PANTHER" id="PTHR30353">
    <property type="entry name" value="INNER MEMBRANE PROTEIN DEDA-RELATED"/>
    <property type="match status" value="1"/>
</dbReference>
<protein>
    <submittedName>
        <fullName evidence="10">Alpha/beta fold hydrolase</fullName>
    </submittedName>
</protein>
<evidence type="ECO:0000256" key="1">
    <source>
        <dbReference type="ARBA" id="ARBA00004651"/>
    </source>
</evidence>
<feature type="transmembrane region" description="Helical" evidence="8">
    <location>
        <begin position="15"/>
        <end position="33"/>
    </location>
</feature>
<feature type="transmembrane region" description="Helical" evidence="8">
    <location>
        <begin position="448"/>
        <end position="477"/>
    </location>
</feature>
<dbReference type="RefSeq" id="WP_165267240.1">
    <property type="nucleotide sequence ID" value="NZ_JAALLS010000006.1"/>
</dbReference>
<keyword evidence="11" id="KW-1185">Reference proteome</keyword>
<evidence type="ECO:0000256" key="2">
    <source>
        <dbReference type="ARBA" id="ARBA00010792"/>
    </source>
</evidence>
<dbReference type="EMBL" id="JAALLS010000006">
    <property type="protein sequence ID" value="NGP87978.1"/>
    <property type="molecule type" value="Genomic_DNA"/>
</dbReference>
<dbReference type="Gene3D" id="3.30.1490.20">
    <property type="entry name" value="ATP-grasp fold, A domain"/>
    <property type="match status" value="1"/>
</dbReference>
<dbReference type="InterPro" id="IPR011761">
    <property type="entry name" value="ATP-grasp"/>
</dbReference>
<evidence type="ECO:0000256" key="5">
    <source>
        <dbReference type="ARBA" id="ARBA00022989"/>
    </source>
</evidence>
<dbReference type="PROSITE" id="PS50975">
    <property type="entry name" value="ATP_GRASP"/>
    <property type="match status" value="1"/>
</dbReference>
<dbReference type="InterPro" id="IPR013815">
    <property type="entry name" value="ATP_grasp_subdomain_1"/>
</dbReference>
<dbReference type="GO" id="GO:0005524">
    <property type="term" value="F:ATP binding"/>
    <property type="evidence" value="ECO:0007669"/>
    <property type="project" value="UniProtKB-UniRule"/>
</dbReference>
<evidence type="ECO:0000256" key="6">
    <source>
        <dbReference type="ARBA" id="ARBA00023136"/>
    </source>
</evidence>
<dbReference type="Pfam" id="PF09335">
    <property type="entry name" value="VTT_dom"/>
    <property type="match status" value="1"/>
</dbReference>
<evidence type="ECO:0000313" key="11">
    <source>
        <dbReference type="Proteomes" id="UP000479132"/>
    </source>
</evidence>
<evidence type="ECO:0000256" key="3">
    <source>
        <dbReference type="ARBA" id="ARBA00022475"/>
    </source>
</evidence>
<dbReference type="Gene3D" id="3.40.50.1820">
    <property type="entry name" value="alpha/beta hydrolase"/>
    <property type="match status" value="1"/>
</dbReference>
<accession>A0A6M1SVL6</accession>
<organism evidence="10 11">
    <name type="scientific">Fodinibius halophilus</name>
    <dbReference type="NCBI Taxonomy" id="1736908"/>
    <lineage>
        <taxon>Bacteria</taxon>
        <taxon>Pseudomonadati</taxon>
        <taxon>Balneolota</taxon>
        <taxon>Balneolia</taxon>
        <taxon>Balneolales</taxon>
        <taxon>Balneolaceae</taxon>
        <taxon>Fodinibius</taxon>
    </lineage>
</organism>
<feature type="transmembrane region" description="Helical" evidence="8">
    <location>
        <begin position="337"/>
        <end position="355"/>
    </location>
</feature>
<keyword evidence="3" id="KW-1003">Cell membrane</keyword>
<evidence type="ECO:0000256" key="7">
    <source>
        <dbReference type="PROSITE-ProRule" id="PRU00409"/>
    </source>
</evidence>
<keyword evidence="6 8" id="KW-0472">Membrane</keyword>
<evidence type="ECO:0000256" key="4">
    <source>
        <dbReference type="ARBA" id="ARBA00022692"/>
    </source>
</evidence>
<sequence length="868" mass="98234">MEKTFWVKLKGWKKYTLGYIVLLMASHLVIWLFNQPLPPEQPTEQAVTVQVVKGDSISAERNIDIYYQDIYTGNKQEPPTLLLLPGGPEGPEVFDNLTTKLSDKYRLIIPHLPGYNNGKDHLHLPNYSFKTLAVYTNQLLEKLDLSNIHVLGYGLGGASAIYLSHDYPRKVASLSLVSSIGVQELELLGSYRLNHAVHGIQLTTVWVLHNAIPHFGLLNAIGINVSYARSHYQSDQRPLRAHLKAYKKPMLILHGKKDPLVPMVAAKEHHRIVPQSVLKRYNADHDLIETKADSVSLAIKEFVDDVENGRATIASNASEERIQEAQKKFSNMDFQKFKGVSLLIIMLIIVLATFVSEDLTCIGAGLLAARGLIGFWPATIACFIGIFLGDMGLYFVGRFMGRAAVRRAPFKWMISERDLDKSADWFKVRGPAIIIASRFLPGSRLPTYFSAGVIGAGFWMFSGYFLLAATIWTPMLVGISKLLGNELIRYFSLYHNYAIWVLLGTIFFLIMLVKVILPAFSYKGRRLLVSRYRRLTRWEYWSPFLLYAPVFCYVLYLGIKHRCLTLFTASNPALPDGGFVGESKVDILNQFCDTDVAAYQLINGDADFYEKERQAKLFMEENSLSFPVVLKPDVGERGRGVKVIRNDHAMQIYLDEAQGDKIIQEYIAGKEFGIFYYKIPGEQRGNIYSLTVKKLPKVTGNGQKTIEELILEDDRAVSMAKYHLRENEDHLYDVPEQGEEVTIVDLGTHARGAVFEEGSDLITDKLTEAMEQICKPVSGYYFGRFDIKAPSQEKLKNGEQLTVLEVNGVSSESTNIYDQRYSFWDAQQVLMKQWKLAFEIGKQNYLNGVDPTPTFTFLNRVFHAIKKG</sequence>
<evidence type="ECO:0000259" key="9">
    <source>
        <dbReference type="PROSITE" id="PS50975"/>
    </source>
</evidence>
<dbReference type="AlphaFoldDB" id="A0A6M1SVL6"/>
<name>A0A6M1SVL6_9BACT</name>
<feature type="transmembrane region" description="Helical" evidence="8">
    <location>
        <begin position="538"/>
        <end position="559"/>
    </location>
</feature>
<comment type="similarity">
    <text evidence="2">Belongs to the DedA family.</text>
</comment>
<keyword evidence="10" id="KW-0378">Hydrolase</keyword>
<dbReference type="InterPro" id="IPR032816">
    <property type="entry name" value="VTT_dom"/>
</dbReference>